<protein>
    <recommendedName>
        <fullName evidence="3">HEPN domain-containing protein</fullName>
    </recommendedName>
</protein>
<evidence type="ECO:0008006" key="3">
    <source>
        <dbReference type="Google" id="ProtNLM"/>
    </source>
</evidence>
<accession>A0ABW5CCZ2</accession>
<dbReference type="EMBL" id="JBHUIY010000013">
    <property type="protein sequence ID" value="MFD2233852.1"/>
    <property type="molecule type" value="Genomic_DNA"/>
</dbReference>
<dbReference type="Proteomes" id="UP001597296">
    <property type="component" value="Unassembled WGS sequence"/>
</dbReference>
<keyword evidence="2" id="KW-1185">Reference proteome</keyword>
<comment type="caution">
    <text evidence="1">The sequence shown here is derived from an EMBL/GenBank/DDBJ whole genome shotgun (WGS) entry which is preliminary data.</text>
</comment>
<proteinExistence type="predicted"/>
<evidence type="ECO:0000313" key="1">
    <source>
        <dbReference type="EMBL" id="MFD2233852.1"/>
    </source>
</evidence>
<evidence type="ECO:0000313" key="2">
    <source>
        <dbReference type="Proteomes" id="UP001597296"/>
    </source>
</evidence>
<gene>
    <name evidence="1" type="ORF">ACFSNB_08545</name>
</gene>
<dbReference type="RefSeq" id="WP_377315751.1">
    <property type="nucleotide sequence ID" value="NZ_JBHUIY010000013.1"/>
</dbReference>
<name>A0ABW5CCZ2_9PROT</name>
<reference evidence="2" key="1">
    <citation type="journal article" date="2019" name="Int. J. Syst. Evol. Microbiol.">
        <title>The Global Catalogue of Microorganisms (GCM) 10K type strain sequencing project: providing services to taxonomists for standard genome sequencing and annotation.</title>
        <authorList>
            <consortium name="The Broad Institute Genomics Platform"/>
            <consortium name="The Broad Institute Genome Sequencing Center for Infectious Disease"/>
            <person name="Wu L."/>
            <person name="Ma J."/>
        </authorList>
    </citation>
    <scope>NUCLEOTIDE SEQUENCE [LARGE SCALE GENOMIC DNA]</scope>
    <source>
        <strain evidence="2">KCTC 15012</strain>
    </source>
</reference>
<sequence length="146" mass="16709">MSRWLEFSPAELRRETGVNEDYPAAALRHLQDAEALAQTGRFDNAGHLIGFAAECAAKAAWRRHFPDEKIKFIHFPELRDIIRKKFNGLKDTALRAFVLSHPDLLPGWEIDLRYAPEGTVDPDTVALWHQQTRRLMHAAGLKRETP</sequence>
<organism evidence="1 2">
    <name type="scientific">Phaeospirillum tilakii</name>
    <dbReference type="NCBI Taxonomy" id="741673"/>
    <lineage>
        <taxon>Bacteria</taxon>
        <taxon>Pseudomonadati</taxon>
        <taxon>Pseudomonadota</taxon>
        <taxon>Alphaproteobacteria</taxon>
        <taxon>Rhodospirillales</taxon>
        <taxon>Rhodospirillaceae</taxon>
        <taxon>Phaeospirillum</taxon>
    </lineage>
</organism>